<dbReference type="InterPro" id="IPR036249">
    <property type="entry name" value="Thioredoxin-like_sf"/>
</dbReference>
<reference evidence="6 7" key="2">
    <citation type="submission" date="2019-01" db="EMBL/GenBank/DDBJ databases">
        <title>The decoding of complex shrimp genome reveals the adaptation for benthos swimmer, frequently molting mechanism and breeding impact on genome.</title>
        <authorList>
            <person name="Sun Y."/>
            <person name="Gao Y."/>
            <person name="Yu Y."/>
        </authorList>
    </citation>
    <scope>NUCLEOTIDE SEQUENCE [LARGE SCALE GENOMIC DNA]</scope>
    <source>
        <tissue evidence="6">Muscle</tissue>
    </source>
</reference>
<dbReference type="Proteomes" id="UP000283509">
    <property type="component" value="Unassembled WGS sequence"/>
</dbReference>
<dbReference type="InterPro" id="IPR000859">
    <property type="entry name" value="CUB_dom"/>
</dbReference>
<keyword evidence="1" id="KW-0677">Repeat</keyword>
<comment type="caution">
    <text evidence="4">Lacks conserved residue(s) required for the propagation of feature annotation.</text>
</comment>
<dbReference type="OrthoDB" id="10009301at2759"/>
<dbReference type="EMBL" id="QCYY01001573">
    <property type="protein sequence ID" value="ROT77044.1"/>
    <property type="molecule type" value="Genomic_DNA"/>
</dbReference>
<dbReference type="Gene3D" id="2.60.120.290">
    <property type="entry name" value="Spermadhesin, CUB domain"/>
    <property type="match status" value="3"/>
</dbReference>
<keyword evidence="2 4" id="KW-1015">Disulfide bond</keyword>
<reference evidence="6 7" key="1">
    <citation type="submission" date="2018-04" db="EMBL/GenBank/DDBJ databases">
        <authorList>
            <person name="Zhang X."/>
            <person name="Yuan J."/>
            <person name="Li F."/>
            <person name="Xiang J."/>
        </authorList>
    </citation>
    <scope>NUCLEOTIDE SEQUENCE [LARGE SCALE GENOMIC DNA]</scope>
    <source>
        <tissue evidence="6">Muscle</tissue>
    </source>
</reference>
<dbReference type="SMART" id="SM00042">
    <property type="entry name" value="CUB"/>
    <property type="match status" value="2"/>
</dbReference>
<dbReference type="PROSITE" id="PS01180">
    <property type="entry name" value="CUB"/>
    <property type="match status" value="3"/>
</dbReference>
<comment type="caution">
    <text evidence="6">The sequence shown here is derived from an EMBL/GenBank/DDBJ whole genome shotgun (WGS) entry which is preliminary data.</text>
</comment>
<evidence type="ECO:0000256" key="3">
    <source>
        <dbReference type="ARBA" id="ARBA00023284"/>
    </source>
</evidence>
<feature type="domain" description="CUB" evidence="5">
    <location>
        <begin position="1"/>
        <end position="68"/>
    </location>
</feature>
<dbReference type="AlphaFoldDB" id="A0A3R7QFC9"/>
<proteinExistence type="predicted"/>
<dbReference type="PANTHER" id="PTHR24251:SF37">
    <property type="entry name" value="CUB DOMAIN-CONTAINING PROTEIN"/>
    <property type="match status" value="1"/>
</dbReference>
<dbReference type="SUPFAM" id="SSF52833">
    <property type="entry name" value="Thioredoxin-like"/>
    <property type="match status" value="1"/>
</dbReference>
<dbReference type="InterPro" id="IPR011893">
    <property type="entry name" value="Selenoprotein_Rdx-typ"/>
</dbReference>
<dbReference type="Pfam" id="PF10262">
    <property type="entry name" value="Rdx"/>
    <property type="match status" value="1"/>
</dbReference>
<dbReference type="SUPFAM" id="SSF49854">
    <property type="entry name" value="Spermadhesin, CUB domain"/>
    <property type="match status" value="3"/>
</dbReference>
<evidence type="ECO:0000256" key="1">
    <source>
        <dbReference type="ARBA" id="ARBA00022737"/>
    </source>
</evidence>
<evidence type="ECO:0000259" key="5">
    <source>
        <dbReference type="PROSITE" id="PS01180"/>
    </source>
</evidence>
<feature type="non-terminal residue" evidence="6">
    <location>
        <position position="1"/>
    </location>
</feature>
<evidence type="ECO:0000313" key="6">
    <source>
        <dbReference type="EMBL" id="ROT77044.1"/>
    </source>
</evidence>
<organism evidence="6 7">
    <name type="scientific">Penaeus vannamei</name>
    <name type="common">Whiteleg shrimp</name>
    <name type="synonym">Litopenaeus vannamei</name>
    <dbReference type="NCBI Taxonomy" id="6689"/>
    <lineage>
        <taxon>Eukaryota</taxon>
        <taxon>Metazoa</taxon>
        <taxon>Ecdysozoa</taxon>
        <taxon>Arthropoda</taxon>
        <taxon>Crustacea</taxon>
        <taxon>Multicrustacea</taxon>
        <taxon>Malacostraca</taxon>
        <taxon>Eumalacostraca</taxon>
        <taxon>Eucarida</taxon>
        <taxon>Decapoda</taxon>
        <taxon>Dendrobranchiata</taxon>
        <taxon>Penaeoidea</taxon>
        <taxon>Penaeidae</taxon>
        <taxon>Penaeus</taxon>
    </lineage>
</organism>
<dbReference type="PANTHER" id="PTHR24251">
    <property type="entry name" value="OVOCHYMASE-RELATED"/>
    <property type="match status" value="1"/>
</dbReference>
<protein>
    <submittedName>
        <fullName evidence="6">Putative cubilin</fullName>
    </submittedName>
</protein>
<dbReference type="Pfam" id="PF00431">
    <property type="entry name" value="CUB"/>
    <property type="match status" value="3"/>
</dbReference>
<feature type="domain" description="CUB" evidence="5">
    <location>
        <begin position="70"/>
        <end position="187"/>
    </location>
</feature>
<feature type="domain" description="CUB" evidence="5">
    <location>
        <begin position="191"/>
        <end position="275"/>
    </location>
</feature>
<evidence type="ECO:0000256" key="2">
    <source>
        <dbReference type="ARBA" id="ARBA00023157"/>
    </source>
</evidence>
<gene>
    <name evidence="6" type="ORF">C7M84_004332</name>
</gene>
<evidence type="ECO:0000313" key="7">
    <source>
        <dbReference type="Proteomes" id="UP000283509"/>
    </source>
</evidence>
<dbReference type="InterPro" id="IPR035914">
    <property type="entry name" value="Sperma_CUB_dom_sf"/>
</dbReference>
<keyword evidence="7" id="KW-1185">Reference proteome</keyword>
<dbReference type="CDD" id="cd00041">
    <property type="entry name" value="CUB"/>
    <property type="match status" value="3"/>
</dbReference>
<sequence length="333" mass="36661">RPFPNSGSCDQAYVEIRDGGTILSPLLATACGSTLPSTQHSTGNILYVRYFNNMTHHHTGFKAVAEIDTCGGTYSVLESGVLTSPNYPEAFPDNINCTWRLVGPIGHFLSLQFLDVQLEGPDTDSNCTSALRRVVIRDNSTDGEVLAQACGTNLPAPVDTAANVAYVVFRGFDNSDQRGFKLVYNVSIEECGGEVSGPEGEIRSPGYPHGYTRNRVCVWHITVPEGRKVTVEVVDIDLALSYYEMYNTYYCQDYIEIRNGPDRFSPTFYPFSFLCDTRVSAFEVAIDGKLIFSKLSRGKFPDFEEVAEAVKNVESGGEIQTVEKCQASLCTII</sequence>
<dbReference type="STRING" id="6689.A0A3R7QFC9"/>
<keyword evidence="3" id="KW-0676">Redox-active center</keyword>
<feature type="disulfide bond" evidence="4">
    <location>
        <begin position="70"/>
        <end position="97"/>
    </location>
</feature>
<evidence type="ECO:0000256" key="4">
    <source>
        <dbReference type="PROSITE-ProRule" id="PRU00059"/>
    </source>
</evidence>
<name>A0A3R7QFC9_PENVA</name>
<accession>A0A3R7QFC9</accession>